<dbReference type="InterPro" id="IPR003615">
    <property type="entry name" value="HNH_nuc"/>
</dbReference>
<reference evidence="1" key="1">
    <citation type="submission" date="2019-02" db="EMBL/GenBank/DDBJ databases">
        <authorList>
            <person name="Gruber-Vodicka R. H."/>
            <person name="Seah K. B. B."/>
        </authorList>
    </citation>
    <scope>NUCLEOTIDE SEQUENCE</scope>
    <source>
        <strain evidence="1">BECK_BZ123</strain>
    </source>
</reference>
<evidence type="ECO:0000313" key="1">
    <source>
        <dbReference type="EMBL" id="VFK46757.1"/>
    </source>
</evidence>
<dbReference type="EMBL" id="CAADFS010000035">
    <property type="protein sequence ID" value="VFK46757.1"/>
    <property type="molecule type" value="Genomic_DNA"/>
</dbReference>
<dbReference type="AlphaFoldDB" id="A0A450YYZ9"/>
<sequence length="261" mass="29187">MTMKLTTVKRLYAKSSNQCAFPKCTAPIIVDEIVVGEICHIRARRKNGPRYDATLSAADRDGYGNLLLLCKTCHKLIDSDPARYPSEALTTIKHQHEEKGLYEITPQLAHDAQLIIDSVTKKSGVSAKVGGKGVAIAIDGDVKAPITVNQKPEQKPPAGKYPRNSIGADANMAGYVDYLFGLGIDYWKNTPNMTPGRLGKKIKTKFRLKTRTRNHISVERFQELVDFIITEILMPSPVGKRHTREGTKLCRTFSEWRYDPM</sequence>
<organism evidence="1">
    <name type="scientific">Candidatus Kentrum sp. TC</name>
    <dbReference type="NCBI Taxonomy" id="2126339"/>
    <lineage>
        <taxon>Bacteria</taxon>
        <taxon>Pseudomonadati</taxon>
        <taxon>Pseudomonadota</taxon>
        <taxon>Gammaproteobacteria</taxon>
        <taxon>Candidatus Kentrum</taxon>
    </lineage>
</organism>
<name>A0A450YYZ9_9GAMM</name>
<accession>A0A450YYZ9</accession>
<dbReference type="CDD" id="cd00085">
    <property type="entry name" value="HNHc"/>
    <property type="match status" value="1"/>
</dbReference>
<gene>
    <name evidence="1" type="ORF">BECKTC1821D_GA0114238_103522</name>
</gene>
<protein>
    <recommendedName>
        <fullName evidence="2">HNH endonuclease</fullName>
    </recommendedName>
</protein>
<evidence type="ECO:0008006" key="2">
    <source>
        <dbReference type="Google" id="ProtNLM"/>
    </source>
</evidence>
<proteinExistence type="predicted"/>